<evidence type="ECO:0000256" key="2">
    <source>
        <dbReference type="ARBA" id="ARBA00022692"/>
    </source>
</evidence>
<keyword evidence="4" id="KW-0560">Oxidoreductase</keyword>
<keyword evidence="6 7" id="KW-0472">Membrane</keyword>
<evidence type="ECO:0000256" key="1">
    <source>
        <dbReference type="ARBA" id="ARBA00004127"/>
    </source>
</evidence>
<dbReference type="EMBL" id="JACXSS010000001">
    <property type="protein sequence ID" value="MBD9358309.1"/>
    <property type="molecule type" value="Genomic_DNA"/>
</dbReference>
<dbReference type="InterPro" id="IPR051689">
    <property type="entry name" value="Sterol_desaturase/TMEM195"/>
</dbReference>
<accession>A0ABR9D5D3</accession>
<organism evidence="9 10">
    <name type="scientific">Methylomonas albis</name>
    <dbReference type="NCBI Taxonomy" id="1854563"/>
    <lineage>
        <taxon>Bacteria</taxon>
        <taxon>Pseudomonadati</taxon>
        <taxon>Pseudomonadota</taxon>
        <taxon>Gammaproteobacteria</taxon>
        <taxon>Methylococcales</taxon>
        <taxon>Methylococcaceae</taxon>
        <taxon>Methylomonas</taxon>
    </lineage>
</organism>
<dbReference type="Pfam" id="PF04116">
    <property type="entry name" value="FA_hydroxylase"/>
    <property type="match status" value="1"/>
</dbReference>
<evidence type="ECO:0000313" key="9">
    <source>
        <dbReference type="EMBL" id="MBD9358309.1"/>
    </source>
</evidence>
<evidence type="ECO:0000256" key="5">
    <source>
        <dbReference type="ARBA" id="ARBA00023098"/>
    </source>
</evidence>
<dbReference type="Proteomes" id="UP000652176">
    <property type="component" value="Unassembled WGS sequence"/>
</dbReference>
<sequence>MEAMVRLGVFLGIFLFMVAWEWFRPRRQLSLTRRRRWSVNLGLAILNVGVMRLSIGAAAWLAAIWAAEQQIGLFHLVPVPHWLSIVLSLLLLDLAIYAQHVAAHRWRWLWRLHQVHHTDMDFDTTTAVRFHPLEIMLSMFYKVVLVVLLGADSFAVIAFEVILNGCALFNHGNVGLPLVVERWLRYAMVTPDMHRIHHSAFQPETDSNYGFSLSCWDRLFNTYCGQARTTQTAMTIGLDEFRDSAELGFVGLLALPFRRLRGR</sequence>
<feature type="transmembrane region" description="Helical" evidence="7">
    <location>
        <begin position="44"/>
        <end position="67"/>
    </location>
</feature>
<keyword evidence="3 7" id="KW-1133">Transmembrane helix</keyword>
<comment type="caution">
    <text evidence="9">The sequence shown here is derived from an EMBL/GenBank/DDBJ whole genome shotgun (WGS) entry which is preliminary data.</text>
</comment>
<evidence type="ECO:0000256" key="6">
    <source>
        <dbReference type="ARBA" id="ARBA00023136"/>
    </source>
</evidence>
<evidence type="ECO:0000256" key="3">
    <source>
        <dbReference type="ARBA" id="ARBA00022989"/>
    </source>
</evidence>
<dbReference type="PANTHER" id="PTHR21624:SF1">
    <property type="entry name" value="ALKYLGLYCEROL MONOOXYGENASE"/>
    <property type="match status" value="1"/>
</dbReference>
<feature type="domain" description="Fatty acid hydroxylase" evidence="8">
    <location>
        <begin position="86"/>
        <end position="222"/>
    </location>
</feature>
<feature type="transmembrane region" description="Helical" evidence="7">
    <location>
        <begin position="6"/>
        <end position="23"/>
    </location>
</feature>
<feature type="transmembrane region" description="Helical" evidence="7">
    <location>
        <begin position="79"/>
        <end position="98"/>
    </location>
</feature>
<reference evidence="9 10" key="1">
    <citation type="submission" date="2020-09" db="EMBL/GenBank/DDBJ databases">
        <title>Methylomonas albis sp. nov. and Methylomonas fluvii sp. nov.: Two cold-adapted methanotrophs from the River Elbe and an amended description of Methylovulum psychrotolerans strain Eb1.</title>
        <authorList>
            <person name="Bussmann I.K."/>
            <person name="Klings K.-W."/>
            <person name="Warnstedt J."/>
            <person name="Hoppert M."/>
            <person name="Saborowski A."/>
            <person name="Horn F."/>
            <person name="Liebner S."/>
        </authorList>
    </citation>
    <scope>NUCLEOTIDE SEQUENCE [LARGE SCALE GENOMIC DNA]</scope>
    <source>
        <strain evidence="9 10">EbA</strain>
    </source>
</reference>
<keyword evidence="2 7" id="KW-0812">Transmembrane</keyword>
<evidence type="ECO:0000259" key="8">
    <source>
        <dbReference type="Pfam" id="PF04116"/>
    </source>
</evidence>
<evidence type="ECO:0000256" key="4">
    <source>
        <dbReference type="ARBA" id="ARBA00023002"/>
    </source>
</evidence>
<protein>
    <submittedName>
        <fullName evidence="9">Sterol desaturase family protein</fullName>
    </submittedName>
</protein>
<evidence type="ECO:0000313" key="10">
    <source>
        <dbReference type="Proteomes" id="UP000652176"/>
    </source>
</evidence>
<keyword evidence="5" id="KW-0443">Lipid metabolism</keyword>
<gene>
    <name evidence="9" type="ORF">IE877_20940</name>
</gene>
<dbReference type="PANTHER" id="PTHR21624">
    <property type="entry name" value="STEROL DESATURASE-RELATED PROTEIN"/>
    <property type="match status" value="1"/>
</dbReference>
<keyword evidence="10" id="KW-1185">Reference proteome</keyword>
<name>A0ABR9D5D3_9GAMM</name>
<dbReference type="InterPro" id="IPR006694">
    <property type="entry name" value="Fatty_acid_hydroxylase"/>
</dbReference>
<dbReference type="RefSeq" id="WP_192376528.1">
    <property type="nucleotide sequence ID" value="NZ_CAJHIV010000001.1"/>
</dbReference>
<comment type="subcellular location">
    <subcellularLocation>
        <location evidence="1">Endomembrane system</location>
        <topology evidence="1">Multi-pass membrane protein</topology>
    </subcellularLocation>
</comment>
<proteinExistence type="predicted"/>
<evidence type="ECO:0000256" key="7">
    <source>
        <dbReference type="SAM" id="Phobius"/>
    </source>
</evidence>
<feature type="transmembrane region" description="Helical" evidence="7">
    <location>
        <begin position="139"/>
        <end position="163"/>
    </location>
</feature>